<feature type="transmembrane region" description="Helical" evidence="4">
    <location>
        <begin position="27"/>
        <end position="46"/>
    </location>
</feature>
<feature type="domain" description="Guanylate cyclase" evidence="5">
    <location>
        <begin position="255"/>
        <end position="385"/>
    </location>
</feature>
<dbReference type="EMBL" id="NPDZ01000002">
    <property type="protein sequence ID" value="PJZ74219.1"/>
    <property type="molecule type" value="Genomic_DNA"/>
</dbReference>
<proteinExistence type="predicted"/>
<comment type="caution">
    <text evidence="7">The sequence shown here is derived from an EMBL/GenBank/DDBJ whole genome shotgun (WGS) entry which is preliminary data.</text>
</comment>
<feature type="transmembrane region" description="Helical" evidence="4">
    <location>
        <begin position="148"/>
        <end position="168"/>
    </location>
</feature>
<comment type="subcellular location">
    <subcellularLocation>
        <location evidence="1">Cell membrane</location>
        <topology evidence="1">Multi-pass membrane protein</topology>
    </subcellularLocation>
</comment>
<dbReference type="Proteomes" id="UP000231962">
    <property type="component" value="Unassembled WGS sequence"/>
</dbReference>
<keyword evidence="4" id="KW-0812">Transmembrane</keyword>
<dbReference type="PANTHER" id="PTHR43081:SF17">
    <property type="entry name" value="BLL5647 PROTEIN"/>
    <property type="match status" value="1"/>
</dbReference>
<feature type="transmembrane region" description="Helical" evidence="4">
    <location>
        <begin position="122"/>
        <end position="141"/>
    </location>
</feature>
<feature type="transmembrane region" description="Helical" evidence="4">
    <location>
        <begin position="180"/>
        <end position="203"/>
    </location>
</feature>
<dbReference type="InterPro" id="IPR050697">
    <property type="entry name" value="Adenylyl/Guanylyl_Cyclase_3/4"/>
</dbReference>
<sequence length="432" mass="48520">MVTNREATFQQNIEAEILKSEGLRSKILFAVFTLGFLNWVILYLFFEERFKAGIGFDFPFLLLISVLGFGIAYEGIVLKVQGYLKKRKKPLPLFARFANALIETSLPGLVILVFVHKYTNPILSIHSPLPNLFFIFILLSVLRMEFGLSLFTGFIAGAEFFALGLYSIARSTPDSNFLFLYSYLPLVMRTTTYILTGVIAGLVGHRLRNSIKESVHLVEERNEVVGMFGQYVSPAVVDRLMNQKSGMLAENKHVCVMFLDIRNFTQFSEKRSPTEVIDYLNTLFQDLIEIVNRNNGIINKFLGDGFMAVFGAPLSDSGKDVQNAVNASLEILRKIEDLNHSKKIPETKIGIGLHAGEAMTGNVGSTERKEYTIIGDTVNLASRVEQLNKEFGTVLLVTESVYNDSKDFLSAHELPPVNVKGREESVRIYKVE</sequence>
<evidence type="ECO:0000256" key="3">
    <source>
        <dbReference type="ARBA" id="ARBA00023136"/>
    </source>
</evidence>
<dbReference type="GO" id="GO:0035556">
    <property type="term" value="P:intracellular signal transduction"/>
    <property type="evidence" value="ECO:0007669"/>
    <property type="project" value="InterPro"/>
</dbReference>
<dbReference type="InterPro" id="IPR029787">
    <property type="entry name" value="Nucleotide_cyclase"/>
</dbReference>
<name>A0A2M9ZQH4_9LEPT</name>
<evidence type="ECO:0000256" key="1">
    <source>
        <dbReference type="ARBA" id="ARBA00004651"/>
    </source>
</evidence>
<dbReference type="PANTHER" id="PTHR43081">
    <property type="entry name" value="ADENYLATE CYCLASE, TERMINAL-DIFFERENTIATION SPECIFIC-RELATED"/>
    <property type="match status" value="1"/>
</dbReference>
<dbReference type="Gene3D" id="3.30.70.1230">
    <property type="entry name" value="Nucleotide cyclase"/>
    <property type="match status" value="1"/>
</dbReference>
<evidence type="ECO:0000313" key="6">
    <source>
        <dbReference type="EMBL" id="PJZ68314.1"/>
    </source>
</evidence>
<dbReference type="Proteomes" id="UP000231990">
    <property type="component" value="Unassembled WGS sequence"/>
</dbReference>
<dbReference type="PROSITE" id="PS50125">
    <property type="entry name" value="GUANYLATE_CYCLASE_2"/>
    <property type="match status" value="1"/>
</dbReference>
<protein>
    <submittedName>
        <fullName evidence="7">Adenylate cyclase</fullName>
    </submittedName>
</protein>
<dbReference type="GO" id="GO:0006171">
    <property type="term" value="P:cAMP biosynthetic process"/>
    <property type="evidence" value="ECO:0007669"/>
    <property type="project" value="TreeGrafter"/>
</dbReference>
<dbReference type="EMBL" id="NPDY01000026">
    <property type="protein sequence ID" value="PJZ68314.1"/>
    <property type="molecule type" value="Genomic_DNA"/>
</dbReference>
<evidence type="ECO:0000313" key="7">
    <source>
        <dbReference type="EMBL" id="PJZ74219.1"/>
    </source>
</evidence>
<evidence type="ECO:0000256" key="4">
    <source>
        <dbReference type="SAM" id="Phobius"/>
    </source>
</evidence>
<dbReference type="SUPFAM" id="SSF55073">
    <property type="entry name" value="Nucleotide cyclase"/>
    <property type="match status" value="1"/>
</dbReference>
<dbReference type="AlphaFoldDB" id="A0A2M9ZQH4"/>
<dbReference type="GO" id="GO:0004016">
    <property type="term" value="F:adenylate cyclase activity"/>
    <property type="evidence" value="ECO:0007669"/>
    <property type="project" value="UniProtKB-ARBA"/>
</dbReference>
<dbReference type="SMART" id="SM00044">
    <property type="entry name" value="CYCc"/>
    <property type="match status" value="1"/>
</dbReference>
<keyword evidence="2" id="KW-1003">Cell membrane</keyword>
<dbReference type="OrthoDB" id="9806704at2"/>
<dbReference type="GO" id="GO:0005886">
    <property type="term" value="C:plasma membrane"/>
    <property type="evidence" value="ECO:0007669"/>
    <property type="project" value="UniProtKB-SubCell"/>
</dbReference>
<reference evidence="8 9" key="1">
    <citation type="submission" date="2017-07" db="EMBL/GenBank/DDBJ databases">
        <title>Leptospira spp. isolated from tropical soils.</title>
        <authorList>
            <person name="Thibeaux R."/>
            <person name="Iraola G."/>
            <person name="Ferres I."/>
            <person name="Bierque E."/>
            <person name="Girault D."/>
            <person name="Soupe-Gilbert M.-E."/>
            <person name="Picardeau M."/>
            <person name="Goarant C."/>
        </authorList>
    </citation>
    <scope>NUCLEOTIDE SEQUENCE [LARGE SCALE GENOMIC DNA]</scope>
    <source>
        <strain evidence="7 9">FH1-B-B1</strain>
        <strain evidence="6 8">FH1-B-C1</strain>
    </source>
</reference>
<organism evidence="7 9">
    <name type="scientific">Leptospira perolatii</name>
    <dbReference type="NCBI Taxonomy" id="2023191"/>
    <lineage>
        <taxon>Bacteria</taxon>
        <taxon>Pseudomonadati</taxon>
        <taxon>Spirochaetota</taxon>
        <taxon>Spirochaetia</taxon>
        <taxon>Leptospirales</taxon>
        <taxon>Leptospiraceae</taxon>
        <taxon>Leptospira</taxon>
    </lineage>
</organism>
<evidence type="ECO:0000313" key="9">
    <source>
        <dbReference type="Proteomes" id="UP000231990"/>
    </source>
</evidence>
<gene>
    <name evidence="6" type="ORF">CH360_16875</name>
    <name evidence="7" type="ORF">CH373_04720</name>
</gene>
<dbReference type="InterPro" id="IPR001054">
    <property type="entry name" value="A/G_cyclase"/>
</dbReference>
<feature type="transmembrane region" description="Helical" evidence="4">
    <location>
        <begin position="97"/>
        <end position="116"/>
    </location>
</feature>
<keyword evidence="8" id="KW-1185">Reference proteome</keyword>
<dbReference type="Pfam" id="PF00211">
    <property type="entry name" value="Guanylate_cyc"/>
    <property type="match status" value="1"/>
</dbReference>
<accession>A0A2M9ZQH4</accession>
<evidence type="ECO:0000259" key="5">
    <source>
        <dbReference type="PROSITE" id="PS50125"/>
    </source>
</evidence>
<evidence type="ECO:0000256" key="2">
    <source>
        <dbReference type="ARBA" id="ARBA00022475"/>
    </source>
</evidence>
<keyword evidence="4" id="KW-1133">Transmembrane helix</keyword>
<feature type="transmembrane region" description="Helical" evidence="4">
    <location>
        <begin position="58"/>
        <end position="76"/>
    </location>
</feature>
<evidence type="ECO:0000313" key="8">
    <source>
        <dbReference type="Proteomes" id="UP000231962"/>
    </source>
</evidence>
<keyword evidence="3 4" id="KW-0472">Membrane</keyword>
<dbReference type="CDD" id="cd07302">
    <property type="entry name" value="CHD"/>
    <property type="match status" value="1"/>
</dbReference>
<dbReference type="RefSeq" id="WP_100715272.1">
    <property type="nucleotide sequence ID" value="NZ_NPDY01000026.1"/>
</dbReference>